<evidence type="ECO:0000256" key="3">
    <source>
        <dbReference type="ARBA" id="ARBA00023125"/>
    </source>
</evidence>
<dbReference type="GO" id="GO:0000160">
    <property type="term" value="P:phosphorelay signal transduction system"/>
    <property type="evidence" value="ECO:0007669"/>
    <property type="project" value="InterPro"/>
</dbReference>
<dbReference type="InterPro" id="IPR019734">
    <property type="entry name" value="TPR_rpt"/>
</dbReference>
<proteinExistence type="inferred from homology"/>
<reference evidence="8" key="1">
    <citation type="submission" date="2016-06" db="EMBL/GenBank/DDBJ databases">
        <authorList>
            <person name="Varghese N."/>
            <person name="Submissions Spin"/>
        </authorList>
    </citation>
    <scope>NUCLEOTIDE SEQUENCE [LARGE SCALE GENOMIC DNA]</scope>
    <source>
        <strain evidence="8">DSM 45160</strain>
    </source>
</reference>
<dbReference type="InterPro" id="IPR016032">
    <property type="entry name" value="Sig_transdc_resp-reg_C-effctor"/>
</dbReference>
<organism evidence="7 8">
    <name type="scientific">Micromonospora chokoriensis</name>
    <dbReference type="NCBI Taxonomy" id="356851"/>
    <lineage>
        <taxon>Bacteria</taxon>
        <taxon>Bacillati</taxon>
        <taxon>Actinomycetota</taxon>
        <taxon>Actinomycetes</taxon>
        <taxon>Micromonosporales</taxon>
        <taxon>Micromonosporaceae</taxon>
        <taxon>Micromonospora</taxon>
    </lineage>
</organism>
<dbReference type="AlphaFoldDB" id="A0A1C4UKF8"/>
<dbReference type="InterPro" id="IPR051677">
    <property type="entry name" value="AfsR-DnrI-RedD_regulator"/>
</dbReference>
<dbReference type="InterPro" id="IPR005158">
    <property type="entry name" value="BTAD"/>
</dbReference>
<dbReference type="PROSITE" id="PS51755">
    <property type="entry name" value="OMPR_PHOB"/>
    <property type="match status" value="1"/>
</dbReference>
<evidence type="ECO:0000259" key="6">
    <source>
        <dbReference type="PROSITE" id="PS51755"/>
    </source>
</evidence>
<dbReference type="EMBL" id="LT607409">
    <property type="protein sequence ID" value="SCE72216.1"/>
    <property type="molecule type" value="Genomic_DNA"/>
</dbReference>
<dbReference type="Proteomes" id="UP000198224">
    <property type="component" value="Chromosome I"/>
</dbReference>
<evidence type="ECO:0000256" key="5">
    <source>
        <dbReference type="PROSITE-ProRule" id="PRU01091"/>
    </source>
</evidence>
<dbReference type="Pfam" id="PF13424">
    <property type="entry name" value="TPR_12"/>
    <property type="match status" value="2"/>
</dbReference>
<dbReference type="InterPro" id="IPR003593">
    <property type="entry name" value="AAA+_ATPase"/>
</dbReference>
<dbReference type="InterPro" id="IPR036388">
    <property type="entry name" value="WH-like_DNA-bd_sf"/>
</dbReference>
<dbReference type="InterPro" id="IPR002182">
    <property type="entry name" value="NB-ARC"/>
</dbReference>
<dbReference type="PRINTS" id="PR00364">
    <property type="entry name" value="DISEASERSIST"/>
</dbReference>
<dbReference type="RefSeq" id="WP_088986450.1">
    <property type="nucleotide sequence ID" value="NZ_LT607409.1"/>
</dbReference>
<keyword evidence="3 5" id="KW-0238">DNA-binding</keyword>
<dbReference type="GO" id="GO:0003677">
    <property type="term" value="F:DNA binding"/>
    <property type="evidence" value="ECO:0007669"/>
    <property type="project" value="UniProtKB-UniRule"/>
</dbReference>
<dbReference type="Gene3D" id="3.40.50.300">
    <property type="entry name" value="P-loop containing nucleotide triphosphate hydrolases"/>
    <property type="match status" value="1"/>
</dbReference>
<keyword evidence="8" id="KW-1185">Reference proteome</keyword>
<evidence type="ECO:0000256" key="1">
    <source>
        <dbReference type="ARBA" id="ARBA00005820"/>
    </source>
</evidence>
<evidence type="ECO:0000256" key="4">
    <source>
        <dbReference type="ARBA" id="ARBA00023163"/>
    </source>
</evidence>
<dbReference type="CDD" id="cd15831">
    <property type="entry name" value="BTAD"/>
    <property type="match status" value="1"/>
</dbReference>
<dbReference type="SUPFAM" id="SSF52540">
    <property type="entry name" value="P-loop containing nucleoside triphosphate hydrolases"/>
    <property type="match status" value="1"/>
</dbReference>
<dbReference type="SUPFAM" id="SSF46894">
    <property type="entry name" value="C-terminal effector domain of the bipartite response regulators"/>
    <property type="match status" value="1"/>
</dbReference>
<dbReference type="InterPro" id="IPR027417">
    <property type="entry name" value="P-loop_NTPase"/>
</dbReference>
<dbReference type="GO" id="GO:0006355">
    <property type="term" value="P:regulation of DNA-templated transcription"/>
    <property type="evidence" value="ECO:0007669"/>
    <property type="project" value="InterPro"/>
</dbReference>
<dbReference type="SUPFAM" id="SSF48452">
    <property type="entry name" value="TPR-like"/>
    <property type="match status" value="3"/>
</dbReference>
<accession>A0A1C4UKF8</accession>
<evidence type="ECO:0000313" key="8">
    <source>
        <dbReference type="Proteomes" id="UP000198224"/>
    </source>
</evidence>
<name>A0A1C4UKF8_9ACTN</name>
<dbReference type="SMART" id="SM00862">
    <property type="entry name" value="Trans_reg_C"/>
    <property type="match status" value="1"/>
</dbReference>
<keyword evidence="2" id="KW-0805">Transcription regulation</keyword>
<dbReference type="InterPro" id="IPR011990">
    <property type="entry name" value="TPR-like_helical_dom_sf"/>
</dbReference>
<evidence type="ECO:0000256" key="2">
    <source>
        <dbReference type="ARBA" id="ARBA00023015"/>
    </source>
</evidence>
<dbReference type="GO" id="GO:0043531">
    <property type="term" value="F:ADP binding"/>
    <property type="evidence" value="ECO:0007669"/>
    <property type="project" value="InterPro"/>
</dbReference>
<protein>
    <submittedName>
        <fullName evidence="7">DNA-binding transcriptional activator of the SARP family</fullName>
    </submittedName>
</protein>
<dbReference type="SMART" id="SM00382">
    <property type="entry name" value="AAA"/>
    <property type="match status" value="1"/>
</dbReference>
<feature type="domain" description="OmpR/PhoB-type" evidence="6">
    <location>
        <begin position="1"/>
        <end position="96"/>
    </location>
</feature>
<evidence type="ECO:0000313" key="7">
    <source>
        <dbReference type="EMBL" id="SCE72216.1"/>
    </source>
</evidence>
<dbReference type="Pfam" id="PF00486">
    <property type="entry name" value="Trans_reg_C"/>
    <property type="match status" value="1"/>
</dbReference>
<feature type="DNA-binding region" description="OmpR/PhoB-type" evidence="5">
    <location>
        <begin position="1"/>
        <end position="96"/>
    </location>
</feature>
<gene>
    <name evidence="7" type="ORF">GA0070612_0513</name>
</gene>
<dbReference type="Pfam" id="PF00931">
    <property type="entry name" value="NB-ARC"/>
    <property type="match status" value="1"/>
</dbReference>
<dbReference type="InterPro" id="IPR001867">
    <property type="entry name" value="OmpR/PhoB-type_DNA-bd"/>
</dbReference>
<dbReference type="Pfam" id="PF03704">
    <property type="entry name" value="BTAD"/>
    <property type="match status" value="1"/>
</dbReference>
<dbReference type="SMART" id="SM01043">
    <property type="entry name" value="BTAD"/>
    <property type="match status" value="1"/>
</dbReference>
<dbReference type="Gene3D" id="1.25.40.10">
    <property type="entry name" value="Tetratricopeptide repeat domain"/>
    <property type="match status" value="3"/>
</dbReference>
<dbReference type="SMART" id="SM00028">
    <property type="entry name" value="TPR"/>
    <property type="match status" value="6"/>
</dbReference>
<dbReference type="PANTHER" id="PTHR35807">
    <property type="entry name" value="TRANSCRIPTIONAL REGULATOR REDD-RELATED"/>
    <property type="match status" value="1"/>
</dbReference>
<comment type="similarity">
    <text evidence="1">Belongs to the AfsR/DnrI/RedD regulatory family.</text>
</comment>
<dbReference type="Gene3D" id="1.10.10.10">
    <property type="entry name" value="Winged helix-like DNA-binding domain superfamily/Winged helix DNA-binding domain"/>
    <property type="match status" value="1"/>
</dbReference>
<dbReference type="PANTHER" id="PTHR35807:SF1">
    <property type="entry name" value="TRANSCRIPTIONAL REGULATOR REDD"/>
    <property type="match status" value="1"/>
</dbReference>
<sequence length="1079" mass="115144">MVVSGTQVSLLGPVGLTVAGRRVELTGRQQALLGALVLEANHVVSAQRITDRIWGDDPPISAAARVRALVAELRRACGPQGATLIETRSPGYLLRVGDGQVDAALFVERVESARRAAFEGRPVEAIADYDAALTLWRGAPLAGLRGPHVEAEAVRLTEHRTAALEGRAEAMLALGRLHEAVAELTRLVAEDPLRERSQRLLMLALHSGGRAAEALKVYRDFRTRLIAELGLEPTEELRSLHQRVLAGTLEPAGPLPPESARIPRQLPADIGRFVGREAELKQLDWLAAGAERIVLVVGPAGVGKTALAVRWAHRAADDFPDGQLFLGMRGFDPGQRMSPNEALPLLLQALGQAPRDIPADLQAQVALYRSLLADRRVLLVLDNVATAEQIRPILPGGAGCLVVVTSRDRLGGLVAREGASRLGVAALEPQEAQALLAHGAGTDRLRAEPEAAARLAAQCGHMPLALSIAGARLAEQRHHTVGDYVAELADRGRLARLRVDGDEHTAVRSTLDLSYRALPAPARRMFRLMSLAPSGGLSSASAAALAGVDRGEAEELLDSVARVHLVTEVGVNRFAAHDLLLEYAAERVAEEDSPTERRHAVRRLMAYYLYSAVETARAGGFYLISSPPDTIPPHVTPESFRDRSHALAWLDETWEEITAAVHLSADLDSRPVACLLVIALQDYLHHFRPLAESVRMATIGLAAARRAGDLGGQAAMRLSLGHANWRMTRLVAGRAEYERALALARRANWRRGEADALRGIGVTLKQLGRPRQALARYRRSIRIDNALDNARGESSGLNNLASAYLALGRLGPAQRCLTASLPLAERIGDLNMQSIVLVNLGLVRQERGHLAAALHWLERSLAVARGAGLPYGEAISFEAVGRVHNDAGRWSLAADAHGAALRGACQAENLNCQVDALIGLAESATGEGRIEAALGRLAAAVTITDRTGHHAGRVESLLGLARVTLAGGQPGQAREHATEALGLAAQGSPLVLGKAYATLGAALVALGEGPAAVAACRHALRVFRRTGQSLGYANALVPLGRAYHLTGAERAARSAWGRAHRHFVELDIPRQAETAALLG</sequence>
<keyword evidence="4" id="KW-0804">Transcription</keyword>